<evidence type="ECO:0000256" key="1">
    <source>
        <dbReference type="ARBA" id="ARBA00023134"/>
    </source>
</evidence>
<dbReference type="SUPFAM" id="SSF54980">
    <property type="entry name" value="EF-G C-terminal domain-like"/>
    <property type="match status" value="2"/>
</dbReference>
<dbReference type="PANTHER" id="PTHR42908">
    <property type="entry name" value="TRANSLATION ELONGATION FACTOR-RELATED"/>
    <property type="match status" value="1"/>
</dbReference>
<proteinExistence type="predicted"/>
<dbReference type="Pfam" id="PF00679">
    <property type="entry name" value="EFG_C"/>
    <property type="match status" value="1"/>
</dbReference>
<dbReference type="InterPro" id="IPR047041">
    <property type="entry name" value="BipA_GTP-bd_dom"/>
</dbReference>
<organism evidence="3 4">
    <name type="scientific">Candidatus Jorgensenbacteria bacterium GW2011_GWB1_50_10</name>
    <dbReference type="NCBI Taxonomy" id="1618665"/>
    <lineage>
        <taxon>Bacteria</taxon>
        <taxon>Candidatus Joergenseniibacteriota</taxon>
    </lineage>
</organism>
<dbReference type="Gene3D" id="3.40.50.300">
    <property type="entry name" value="P-loop containing nucleotide triphosphate hydrolases"/>
    <property type="match status" value="1"/>
</dbReference>
<comment type="caution">
    <text evidence="3">The sequence shown here is derived from an EMBL/GenBank/DDBJ whole genome shotgun (WGS) entry which is preliminary data.</text>
</comment>
<reference evidence="3 4" key="1">
    <citation type="journal article" date="2015" name="Nature">
        <title>rRNA introns, odd ribosomes, and small enigmatic genomes across a large radiation of phyla.</title>
        <authorList>
            <person name="Brown C.T."/>
            <person name="Hug L.A."/>
            <person name="Thomas B.C."/>
            <person name="Sharon I."/>
            <person name="Castelle C.J."/>
            <person name="Singh A."/>
            <person name="Wilkins M.J."/>
            <person name="Williams K.H."/>
            <person name="Banfield J.F."/>
        </authorList>
    </citation>
    <scope>NUCLEOTIDE SEQUENCE [LARGE SCALE GENOMIC DNA]</scope>
</reference>
<dbReference type="STRING" id="1618665.UY55_C0010G0007"/>
<sequence>MNQQNKRNVAVIAHVDHGKTTLVDALLKQTHTFRANQEEMAQEQILDSGDLERERGITILAKNCAVVYKDTKINIIDTPGHADFSGEVERTLGMADGALLIVDAQEGPMPQTRFVLRRALELGLKIIVVINKIDKRFARPAEAISRVESLFLELAKDESQLDFPVIYAIGRRGVAFKDLPQDMNQKGDITPLLDLILSHIPAPKNSTKGLFQMVVTSLDYESHLGQIAIGKIFRGKLEKGQKVVITSSPEKLFKIEKIMVPEGLIRVEVDEAEAGDIVAIAGVNSLKIGQTICDPADTTPLPEIAVSPPTLHITIGPNTSPFAGQEGEFSTGKEIEERLKKEIETNLSLKVEALGNGKFEVSGRGELHLAILLETLRREGYEMEVGKPEVILKKMDGELKEPVEEVNIIVPQEFIGVINQEMGKRYAKLVKMEAISESGETEFIYQIPTRALIG</sequence>
<dbReference type="InterPro" id="IPR005225">
    <property type="entry name" value="Small_GTP-bd"/>
</dbReference>
<gene>
    <name evidence="3" type="ORF">UY55_C0010G0007</name>
</gene>
<dbReference type="InterPro" id="IPR031157">
    <property type="entry name" value="G_TR_CS"/>
</dbReference>
<dbReference type="FunFam" id="3.40.50.300:FF:000055">
    <property type="entry name" value="GTP-binding protein TypA"/>
    <property type="match status" value="1"/>
</dbReference>
<dbReference type="NCBIfam" id="TIGR00231">
    <property type="entry name" value="small_GTP"/>
    <property type="match status" value="1"/>
</dbReference>
<protein>
    <submittedName>
        <fullName evidence="3">Small GTP-binding protein</fullName>
    </submittedName>
</protein>
<dbReference type="EMBL" id="LCQK01000010">
    <property type="protein sequence ID" value="KKW14446.1"/>
    <property type="molecule type" value="Genomic_DNA"/>
</dbReference>
<dbReference type="SUPFAM" id="SSF52540">
    <property type="entry name" value="P-loop containing nucleoside triphosphate hydrolases"/>
    <property type="match status" value="1"/>
</dbReference>
<dbReference type="InterPro" id="IPR009000">
    <property type="entry name" value="Transl_B-barrel_sf"/>
</dbReference>
<accession>A0A0G1W6P9</accession>
<feature type="domain" description="Tr-type G" evidence="2">
    <location>
        <begin position="4"/>
        <end position="204"/>
    </location>
</feature>
<dbReference type="SUPFAM" id="SSF50447">
    <property type="entry name" value="Translation proteins"/>
    <property type="match status" value="1"/>
</dbReference>
<keyword evidence="1" id="KW-0547">Nucleotide-binding</keyword>
<dbReference type="Gene3D" id="3.30.70.870">
    <property type="entry name" value="Elongation Factor G (Translational Gtpase), domain 3"/>
    <property type="match status" value="1"/>
</dbReference>
<dbReference type="InterPro" id="IPR004161">
    <property type="entry name" value="EFTu-like_2"/>
</dbReference>
<dbReference type="GO" id="GO:0005829">
    <property type="term" value="C:cytosol"/>
    <property type="evidence" value="ECO:0007669"/>
    <property type="project" value="TreeGrafter"/>
</dbReference>
<dbReference type="CDD" id="cd01891">
    <property type="entry name" value="TypA_BipA"/>
    <property type="match status" value="1"/>
</dbReference>
<dbReference type="PROSITE" id="PS00301">
    <property type="entry name" value="G_TR_1"/>
    <property type="match status" value="1"/>
</dbReference>
<dbReference type="PANTHER" id="PTHR42908:SF8">
    <property type="entry name" value="TR-TYPE G DOMAIN-CONTAINING PROTEIN"/>
    <property type="match status" value="1"/>
</dbReference>
<dbReference type="InterPro" id="IPR000640">
    <property type="entry name" value="EFG_V-like"/>
</dbReference>
<dbReference type="InterPro" id="IPR047042">
    <property type="entry name" value="BipA_II"/>
</dbReference>
<dbReference type="Pfam" id="PF03144">
    <property type="entry name" value="GTP_EFTU_D2"/>
    <property type="match status" value="1"/>
</dbReference>
<dbReference type="PRINTS" id="PR00315">
    <property type="entry name" value="ELONGATNFCT"/>
</dbReference>
<keyword evidence="1" id="KW-0342">GTP-binding</keyword>
<dbReference type="PATRIC" id="fig|1618665.3.peg.777"/>
<evidence type="ECO:0000313" key="4">
    <source>
        <dbReference type="Proteomes" id="UP000034224"/>
    </source>
</evidence>
<feature type="non-terminal residue" evidence="3">
    <location>
        <position position="454"/>
    </location>
</feature>
<dbReference type="Proteomes" id="UP000034224">
    <property type="component" value="Unassembled WGS sequence"/>
</dbReference>
<dbReference type="AlphaFoldDB" id="A0A0G1W6P9"/>
<dbReference type="PROSITE" id="PS51722">
    <property type="entry name" value="G_TR_2"/>
    <property type="match status" value="1"/>
</dbReference>
<dbReference type="GO" id="GO:0003924">
    <property type="term" value="F:GTPase activity"/>
    <property type="evidence" value="ECO:0007669"/>
    <property type="project" value="InterPro"/>
</dbReference>
<dbReference type="CDD" id="cd03691">
    <property type="entry name" value="BipA_TypA_II"/>
    <property type="match status" value="1"/>
</dbReference>
<dbReference type="GO" id="GO:1990904">
    <property type="term" value="C:ribonucleoprotein complex"/>
    <property type="evidence" value="ECO:0007669"/>
    <property type="project" value="TreeGrafter"/>
</dbReference>
<evidence type="ECO:0000259" key="2">
    <source>
        <dbReference type="PROSITE" id="PS51722"/>
    </source>
</evidence>
<dbReference type="Pfam" id="PF00009">
    <property type="entry name" value="GTP_EFTU"/>
    <property type="match status" value="1"/>
</dbReference>
<dbReference type="Gene3D" id="2.40.30.10">
    <property type="entry name" value="Translation factors"/>
    <property type="match status" value="1"/>
</dbReference>
<dbReference type="GO" id="GO:0005525">
    <property type="term" value="F:GTP binding"/>
    <property type="evidence" value="ECO:0007669"/>
    <property type="project" value="UniProtKB-KW"/>
</dbReference>
<dbReference type="Gene3D" id="3.30.70.240">
    <property type="match status" value="1"/>
</dbReference>
<evidence type="ECO:0000313" key="3">
    <source>
        <dbReference type="EMBL" id="KKW14446.1"/>
    </source>
</evidence>
<dbReference type="InterPro" id="IPR035647">
    <property type="entry name" value="EFG_III/V"/>
</dbReference>
<dbReference type="InterPro" id="IPR027417">
    <property type="entry name" value="P-loop_NTPase"/>
</dbReference>
<dbReference type="InterPro" id="IPR000795">
    <property type="entry name" value="T_Tr_GTP-bd_dom"/>
</dbReference>
<name>A0A0G1W6P9_9BACT</name>